<keyword evidence="1" id="KW-0812">Transmembrane</keyword>
<name>A0A0F9SIB7_9ZZZZ</name>
<comment type="caution">
    <text evidence="2">The sequence shown here is derived from an EMBL/GenBank/DDBJ whole genome shotgun (WGS) entry which is preliminary data.</text>
</comment>
<gene>
    <name evidence="2" type="ORF">LCGC14_0847560</name>
</gene>
<evidence type="ECO:0000313" key="2">
    <source>
        <dbReference type="EMBL" id="KKN29088.1"/>
    </source>
</evidence>
<reference evidence="2" key="1">
    <citation type="journal article" date="2015" name="Nature">
        <title>Complex archaea that bridge the gap between prokaryotes and eukaryotes.</title>
        <authorList>
            <person name="Spang A."/>
            <person name="Saw J.H."/>
            <person name="Jorgensen S.L."/>
            <person name="Zaremba-Niedzwiedzka K."/>
            <person name="Martijn J."/>
            <person name="Lind A.E."/>
            <person name="van Eijk R."/>
            <person name="Schleper C."/>
            <person name="Guy L."/>
            <person name="Ettema T.J."/>
        </authorList>
    </citation>
    <scope>NUCLEOTIDE SEQUENCE</scope>
</reference>
<feature type="transmembrane region" description="Helical" evidence="1">
    <location>
        <begin position="45"/>
        <end position="66"/>
    </location>
</feature>
<dbReference type="AlphaFoldDB" id="A0A0F9SIB7"/>
<organism evidence="2">
    <name type="scientific">marine sediment metagenome</name>
    <dbReference type="NCBI Taxonomy" id="412755"/>
    <lineage>
        <taxon>unclassified sequences</taxon>
        <taxon>metagenomes</taxon>
        <taxon>ecological metagenomes</taxon>
    </lineage>
</organism>
<proteinExistence type="predicted"/>
<keyword evidence="1" id="KW-1133">Transmembrane helix</keyword>
<sequence>MDIVNKYPVFAALCLASAIGVLLFGLAGVAKVIPLDPLVLANWVILIWNGVHLGVAFLVVGVLLQYSKEVLRVGRSLLKRRKTSL</sequence>
<feature type="transmembrane region" description="Helical" evidence="1">
    <location>
        <begin position="7"/>
        <end position="33"/>
    </location>
</feature>
<protein>
    <submittedName>
        <fullName evidence="2">Uncharacterized protein</fullName>
    </submittedName>
</protein>
<accession>A0A0F9SIB7</accession>
<evidence type="ECO:0000256" key="1">
    <source>
        <dbReference type="SAM" id="Phobius"/>
    </source>
</evidence>
<dbReference type="EMBL" id="LAZR01002511">
    <property type="protein sequence ID" value="KKN29088.1"/>
    <property type="molecule type" value="Genomic_DNA"/>
</dbReference>
<keyword evidence="1" id="KW-0472">Membrane</keyword>